<evidence type="ECO:0008006" key="4">
    <source>
        <dbReference type="Google" id="ProtNLM"/>
    </source>
</evidence>
<proteinExistence type="predicted"/>
<dbReference type="Pfam" id="PF12276">
    <property type="entry name" value="DUF3617"/>
    <property type="match status" value="1"/>
</dbReference>
<sequence>MQIFRPMVVAAVTLMMPLSALGDAPNLQPGEWEFTSISSTMGHEAPEEDAHTEQGCITEKDIAEGARFLIADQGCEITDMESTHANLAYSMTCEEDGQVVEMRATFEFMSDRLTGRITSYLETSMGQIPMHTEVKGQRLGACD</sequence>
<keyword evidence="3" id="KW-1185">Reference proteome</keyword>
<gene>
    <name evidence="2" type="ORF">SAMN05444515_101169</name>
</gene>
<feature type="signal peptide" evidence="1">
    <location>
        <begin position="1"/>
        <end position="22"/>
    </location>
</feature>
<accession>A0A1H7FC57</accession>
<dbReference type="EMBL" id="FOAA01000001">
    <property type="protein sequence ID" value="SEK22927.1"/>
    <property type="molecule type" value="Genomic_DNA"/>
</dbReference>
<reference evidence="3" key="1">
    <citation type="submission" date="2016-10" db="EMBL/GenBank/DDBJ databases">
        <authorList>
            <person name="Varghese N."/>
            <person name="Submissions S."/>
        </authorList>
    </citation>
    <scope>NUCLEOTIDE SEQUENCE [LARGE SCALE GENOMIC DNA]</scope>
    <source>
        <strain evidence="3">DSM 241</strain>
    </source>
</reference>
<name>A0A1H7FC57_9GAMM</name>
<dbReference type="InterPro" id="IPR022061">
    <property type="entry name" value="DUF3617"/>
</dbReference>
<dbReference type="AlphaFoldDB" id="A0A1H7FC57"/>
<organism evidence="2 3">
    <name type="scientific">Ectothiorhodospira marina</name>
    <dbReference type="NCBI Taxonomy" id="1396821"/>
    <lineage>
        <taxon>Bacteria</taxon>
        <taxon>Pseudomonadati</taxon>
        <taxon>Pseudomonadota</taxon>
        <taxon>Gammaproteobacteria</taxon>
        <taxon>Chromatiales</taxon>
        <taxon>Ectothiorhodospiraceae</taxon>
        <taxon>Ectothiorhodospira</taxon>
    </lineage>
</organism>
<evidence type="ECO:0000313" key="2">
    <source>
        <dbReference type="EMBL" id="SEK22927.1"/>
    </source>
</evidence>
<feature type="chain" id="PRO_5011542215" description="DUF3617 family protein" evidence="1">
    <location>
        <begin position="23"/>
        <end position="143"/>
    </location>
</feature>
<evidence type="ECO:0000256" key="1">
    <source>
        <dbReference type="SAM" id="SignalP"/>
    </source>
</evidence>
<dbReference type="RefSeq" id="WP_177169787.1">
    <property type="nucleotide sequence ID" value="NZ_FOAA01000001.1"/>
</dbReference>
<keyword evidence="1" id="KW-0732">Signal</keyword>
<evidence type="ECO:0000313" key="3">
    <source>
        <dbReference type="Proteomes" id="UP000199256"/>
    </source>
</evidence>
<dbReference type="Proteomes" id="UP000199256">
    <property type="component" value="Unassembled WGS sequence"/>
</dbReference>
<protein>
    <recommendedName>
        <fullName evidence="4">DUF3617 family protein</fullName>
    </recommendedName>
</protein>